<proteinExistence type="predicted"/>
<evidence type="ECO:0000313" key="2">
    <source>
        <dbReference type="Proteomes" id="UP000252355"/>
    </source>
</evidence>
<protein>
    <recommendedName>
        <fullName evidence="3">Phasin domain-containing protein</fullName>
    </recommendedName>
</protein>
<dbReference type="AlphaFoldDB" id="A0A367ZPP7"/>
<evidence type="ECO:0008006" key="3">
    <source>
        <dbReference type="Google" id="ProtNLM"/>
    </source>
</evidence>
<evidence type="ECO:0000313" key="1">
    <source>
        <dbReference type="EMBL" id="RCK80115.1"/>
    </source>
</evidence>
<sequence>MTTRHATTPNLFDREEMMRLTREGMEQTLRFYMTMNEQLLKMAEWQKDAVNQANQQGIEMLNKAYDEYQKNSRVVLTRLEAMIRQAAEQTAPKAKEQGQ</sequence>
<comment type="caution">
    <text evidence="1">The sequence shown here is derived from an EMBL/GenBank/DDBJ whole genome shotgun (WGS) entry which is preliminary data.</text>
</comment>
<gene>
    <name evidence="1" type="ORF">OZSIB_3619</name>
</gene>
<organism evidence="1 2">
    <name type="scientific">Candidatus Ozemobacter sibiricus</name>
    <dbReference type="NCBI Taxonomy" id="2268124"/>
    <lineage>
        <taxon>Bacteria</taxon>
        <taxon>Candidatus Ozemobacteria</taxon>
        <taxon>Candidatus Ozemobacterales</taxon>
        <taxon>Candidatus Ozemobacteraceae</taxon>
        <taxon>Candidatus Ozemobacter</taxon>
    </lineage>
</organism>
<reference evidence="1 2" key="1">
    <citation type="submission" date="2018-05" db="EMBL/GenBank/DDBJ databases">
        <title>A metagenomic window into the 2 km-deep terrestrial subsurface aquifer revealed taxonomically and functionally diverse microbial community comprising novel uncultured bacterial lineages.</title>
        <authorList>
            <person name="Kadnikov V.V."/>
            <person name="Mardanov A.V."/>
            <person name="Beletsky A.V."/>
            <person name="Banks D."/>
            <person name="Pimenov N.V."/>
            <person name="Frank Y.A."/>
            <person name="Karnachuk O.V."/>
            <person name="Ravin N.V."/>
        </authorList>
    </citation>
    <scope>NUCLEOTIDE SEQUENCE [LARGE SCALE GENOMIC DNA]</scope>
    <source>
        <strain evidence="1">BY5</strain>
    </source>
</reference>
<dbReference type="Proteomes" id="UP000252355">
    <property type="component" value="Unassembled WGS sequence"/>
</dbReference>
<accession>A0A367ZPP7</accession>
<dbReference type="EMBL" id="QOQW01000008">
    <property type="protein sequence ID" value="RCK80115.1"/>
    <property type="molecule type" value="Genomic_DNA"/>
</dbReference>
<name>A0A367ZPP7_9BACT</name>